<dbReference type="InterPro" id="IPR024934">
    <property type="entry name" value="Rubredoxin-like_dom"/>
</dbReference>
<dbReference type="Pfam" id="PF21349">
    <property type="entry name" value="RUBY_RBDX"/>
    <property type="match status" value="1"/>
</dbReference>
<keyword evidence="6" id="KW-1185">Reference proteome</keyword>
<evidence type="ECO:0000313" key="6">
    <source>
        <dbReference type="Proteomes" id="UP000595224"/>
    </source>
</evidence>
<evidence type="ECO:0000313" key="5">
    <source>
        <dbReference type="EMBL" id="QQA00595.1"/>
    </source>
</evidence>
<dbReference type="AlphaFoldDB" id="A0A7T3V544"/>
<dbReference type="InterPro" id="IPR048574">
    <property type="entry name" value="RUBY_RBDX"/>
</dbReference>
<dbReference type="Gene3D" id="2.20.28.10">
    <property type="match status" value="1"/>
</dbReference>
<evidence type="ECO:0000256" key="1">
    <source>
        <dbReference type="ARBA" id="ARBA00001917"/>
    </source>
</evidence>
<dbReference type="Gene3D" id="2.30.110.10">
    <property type="entry name" value="Electron Transport, Fmn-binding Protein, Chain A"/>
    <property type="match status" value="1"/>
</dbReference>
<dbReference type="PANTHER" id="PTHR43567:SF1">
    <property type="entry name" value="FLAVOREDOXIN"/>
    <property type="match status" value="1"/>
</dbReference>
<dbReference type="Pfam" id="PF01613">
    <property type="entry name" value="Flavin_Reduct"/>
    <property type="match status" value="1"/>
</dbReference>
<gene>
    <name evidence="5" type="ORF">IWA51_10035</name>
</gene>
<dbReference type="InterPro" id="IPR012349">
    <property type="entry name" value="Split_barrel_FMN-bd"/>
</dbReference>
<evidence type="ECO:0000259" key="4">
    <source>
        <dbReference type="PROSITE" id="PS50903"/>
    </source>
</evidence>
<dbReference type="GO" id="GO:0005506">
    <property type="term" value="F:iron ion binding"/>
    <property type="evidence" value="ECO:0007669"/>
    <property type="project" value="InterPro"/>
</dbReference>
<organism evidence="5 6">
    <name type="scientific">Treponema peruense</name>
    <dbReference type="NCBI Taxonomy" id="2787628"/>
    <lineage>
        <taxon>Bacteria</taxon>
        <taxon>Pseudomonadati</taxon>
        <taxon>Spirochaetota</taxon>
        <taxon>Spirochaetia</taxon>
        <taxon>Spirochaetales</taxon>
        <taxon>Treponemataceae</taxon>
        <taxon>Treponema</taxon>
    </lineage>
</organism>
<evidence type="ECO:0000256" key="3">
    <source>
        <dbReference type="ARBA" id="ARBA00038054"/>
    </source>
</evidence>
<dbReference type="InterPro" id="IPR002563">
    <property type="entry name" value="Flavin_Rdtase-like_dom"/>
</dbReference>
<dbReference type="InterPro" id="IPR052174">
    <property type="entry name" value="Flavoredoxin"/>
</dbReference>
<dbReference type="EMBL" id="CP064936">
    <property type="protein sequence ID" value="QQA00595.1"/>
    <property type="molecule type" value="Genomic_DNA"/>
</dbReference>
<dbReference type="Proteomes" id="UP000595224">
    <property type="component" value="Chromosome"/>
</dbReference>
<dbReference type="GO" id="GO:0010181">
    <property type="term" value="F:FMN binding"/>
    <property type="evidence" value="ECO:0007669"/>
    <property type="project" value="InterPro"/>
</dbReference>
<dbReference type="KEGG" id="tper:IWA51_10035"/>
<proteinExistence type="inferred from homology"/>
<dbReference type="CDD" id="cd00350">
    <property type="entry name" value="rubredoxin_like"/>
    <property type="match status" value="1"/>
</dbReference>
<accession>A0A7T3V544</accession>
<name>A0A7T3V544_9SPIR</name>
<comment type="cofactor">
    <cofactor evidence="1">
        <name>FMN</name>
        <dbReference type="ChEBI" id="CHEBI:58210"/>
    </cofactor>
</comment>
<dbReference type="PROSITE" id="PS50903">
    <property type="entry name" value="RUBREDOXIN_LIKE"/>
    <property type="match status" value="1"/>
</dbReference>
<dbReference type="RefSeq" id="WP_177528237.1">
    <property type="nucleotide sequence ID" value="NZ_CBCSHE010000014.1"/>
</dbReference>
<feature type="domain" description="Rubredoxin-like" evidence="4">
    <location>
        <begin position="163"/>
        <end position="199"/>
    </location>
</feature>
<comment type="similarity">
    <text evidence="3">Belongs to the flavoredoxin family.</text>
</comment>
<sequence length="199" mass="21818">MDLKVMNKISYGLFILTARDGTKDNGCVINTAMQVTANPNRIAIAVNKSNYTHDMILKTGEFNISILDESAKFGTFKNFGFKSGRDSDKMVEIKYNRSENGITYLTDECNAYVSAKVCSTVDLGSHTLFIADVTDGQILSSNPSATYAFYHSNIKPAASSAPKKGFICTICGYIYEGDTLPDDFICPICKHPASDFKPL</sequence>
<dbReference type="SUPFAM" id="SSF57802">
    <property type="entry name" value="Rubredoxin-like"/>
    <property type="match status" value="1"/>
</dbReference>
<reference evidence="5 6" key="1">
    <citation type="submission" date="2020-11" db="EMBL/GenBank/DDBJ databases">
        <title>Treponema Peruensis nv. sp., first commensal Treponema isolated from human feces.</title>
        <authorList>
            <person name="Belkhou C."/>
            <person name="Raes J."/>
        </authorList>
    </citation>
    <scope>NUCLEOTIDE SEQUENCE [LARGE SCALE GENOMIC DNA]</scope>
    <source>
        <strain evidence="5 6">RCC2812</strain>
    </source>
</reference>
<dbReference type="GO" id="GO:0016646">
    <property type="term" value="F:oxidoreductase activity, acting on the CH-NH group of donors, NAD or NADP as acceptor"/>
    <property type="evidence" value="ECO:0007669"/>
    <property type="project" value="UniProtKB-ARBA"/>
</dbReference>
<evidence type="ECO:0000256" key="2">
    <source>
        <dbReference type="ARBA" id="ARBA00022630"/>
    </source>
</evidence>
<dbReference type="SUPFAM" id="SSF50475">
    <property type="entry name" value="FMN-binding split barrel"/>
    <property type="match status" value="1"/>
</dbReference>
<protein>
    <submittedName>
        <fullName evidence="5">Flavin reductase</fullName>
    </submittedName>
</protein>
<dbReference type="SMART" id="SM00903">
    <property type="entry name" value="Flavin_Reduct"/>
    <property type="match status" value="1"/>
</dbReference>
<keyword evidence="2" id="KW-0285">Flavoprotein</keyword>
<dbReference type="PANTHER" id="PTHR43567">
    <property type="entry name" value="FLAVOREDOXIN-RELATED-RELATED"/>
    <property type="match status" value="1"/>
</dbReference>